<dbReference type="SUPFAM" id="SSF48403">
    <property type="entry name" value="Ankyrin repeat"/>
    <property type="match status" value="1"/>
</dbReference>
<evidence type="ECO:0000259" key="14">
    <source>
        <dbReference type="SMART" id="SM01011"/>
    </source>
</evidence>
<dbReference type="GO" id="GO:0030145">
    <property type="term" value="F:manganese ion binding"/>
    <property type="evidence" value="ECO:0007669"/>
    <property type="project" value="InterPro"/>
</dbReference>
<evidence type="ECO:0000256" key="13">
    <source>
        <dbReference type="SAM" id="MobiDB-lite"/>
    </source>
</evidence>
<evidence type="ECO:0000313" key="16">
    <source>
        <dbReference type="Proteomes" id="UP000566819"/>
    </source>
</evidence>
<dbReference type="Gene3D" id="3.40.350.10">
    <property type="entry name" value="Creatinase/prolidase N-terminal domain"/>
    <property type="match status" value="1"/>
</dbReference>
<accession>A0A8H4RDP7</accession>
<dbReference type="InterPro" id="IPR036005">
    <property type="entry name" value="Creatinase/aminopeptidase-like"/>
</dbReference>
<dbReference type="EC" id="3.4.11.9" evidence="5"/>
<evidence type="ECO:0000313" key="15">
    <source>
        <dbReference type="EMBL" id="KAF4626721.1"/>
    </source>
</evidence>
<evidence type="ECO:0000256" key="7">
    <source>
        <dbReference type="ARBA" id="ARBA00022723"/>
    </source>
</evidence>
<dbReference type="CDD" id="cd01087">
    <property type="entry name" value="Prolidase"/>
    <property type="match status" value="1"/>
</dbReference>
<dbReference type="Proteomes" id="UP000566819">
    <property type="component" value="Unassembled WGS sequence"/>
</dbReference>
<dbReference type="InterPro" id="IPR036770">
    <property type="entry name" value="Ankyrin_rpt-contain_sf"/>
</dbReference>
<dbReference type="PANTHER" id="PTHR43226:SF1">
    <property type="entry name" value="XAA-PRO DIPEPTIDASE"/>
    <property type="match status" value="1"/>
</dbReference>
<feature type="compositionally biased region" description="Low complexity" evidence="13">
    <location>
        <begin position="132"/>
        <end position="143"/>
    </location>
</feature>
<evidence type="ECO:0000256" key="3">
    <source>
        <dbReference type="ARBA" id="ARBA00002443"/>
    </source>
</evidence>
<dbReference type="Pfam" id="PF08613">
    <property type="entry name" value="Cyclin"/>
    <property type="match status" value="1"/>
</dbReference>
<keyword evidence="16" id="KW-1185">Reference proteome</keyword>
<dbReference type="PRINTS" id="PR01415">
    <property type="entry name" value="ANKYRIN"/>
</dbReference>
<keyword evidence="6" id="KW-0645">Protease</keyword>
<comment type="function">
    <text evidence="3">Catalyzes the removal of a penultimate prolyl residue from the N-termini of peptides.</text>
</comment>
<dbReference type="SUPFAM" id="SSF53092">
    <property type="entry name" value="Creatinase/prolidase N-terminal domain"/>
    <property type="match status" value="1"/>
</dbReference>
<dbReference type="InterPro" id="IPR000994">
    <property type="entry name" value="Pept_M24"/>
</dbReference>
<dbReference type="Gene3D" id="3.90.230.10">
    <property type="entry name" value="Creatinase/methionine aminopeptidase superfamily"/>
    <property type="match status" value="1"/>
</dbReference>
<keyword evidence="6" id="KW-0031">Aminopeptidase</keyword>
<dbReference type="PANTHER" id="PTHR43226">
    <property type="entry name" value="XAA-PRO AMINOPEPTIDASE 3"/>
    <property type="match status" value="1"/>
</dbReference>
<keyword evidence="12" id="KW-0040">ANK repeat</keyword>
<gene>
    <name evidence="15" type="ORF">G7Y89_g11436</name>
</gene>
<evidence type="ECO:0000256" key="2">
    <source>
        <dbReference type="ARBA" id="ARBA00001936"/>
    </source>
</evidence>
<evidence type="ECO:0000256" key="11">
    <source>
        <dbReference type="ARBA" id="ARBA00030849"/>
    </source>
</evidence>
<dbReference type="GO" id="GO:0070006">
    <property type="term" value="F:metalloaminopeptidase activity"/>
    <property type="evidence" value="ECO:0007669"/>
    <property type="project" value="InterPro"/>
</dbReference>
<evidence type="ECO:0000256" key="1">
    <source>
        <dbReference type="ARBA" id="ARBA00001424"/>
    </source>
</evidence>
<dbReference type="InterPro" id="IPR052433">
    <property type="entry name" value="X-Pro_dipept-like"/>
</dbReference>
<organism evidence="15 16">
    <name type="scientific">Cudoniella acicularis</name>
    <dbReference type="NCBI Taxonomy" id="354080"/>
    <lineage>
        <taxon>Eukaryota</taxon>
        <taxon>Fungi</taxon>
        <taxon>Dikarya</taxon>
        <taxon>Ascomycota</taxon>
        <taxon>Pezizomycotina</taxon>
        <taxon>Leotiomycetes</taxon>
        <taxon>Helotiales</taxon>
        <taxon>Tricladiaceae</taxon>
        <taxon>Cudoniella</taxon>
    </lineage>
</organism>
<dbReference type="InterPro" id="IPR007865">
    <property type="entry name" value="Aminopep_P_N"/>
</dbReference>
<dbReference type="Pfam" id="PF06985">
    <property type="entry name" value="HET"/>
    <property type="match status" value="1"/>
</dbReference>
<feature type="region of interest" description="Disordered" evidence="13">
    <location>
        <begin position="25"/>
        <end position="61"/>
    </location>
</feature>
<feature type="repeat" description="ANK" evidence="12">
    <location>
        <begin position="1389"/>
        <end position="1421"/>
    </location>
</feature>
<protein>
    <recommendedName>
        <fullName evidence="5">Xaa-Pro aminopeptidase</fullName>
        <ecNumber evidence="5">3.4.11.9</ecNumber>
    </recommendedName>
    <alternativeName>
        <fullName evidence="11">Aminoacylproline aminopeptidase</fullName>
    </alternativeName>
</protein>
<keyword evidence="10" id="KW-0464">Manganese</keyword>
<evidence type="ECO:0000256" key="5">
    <source>
        <dbReference type="ARBA" id="ARBA00012574"/>
    </source>
</evidence>
<dbReference type="Pfam" id="PF12796">
    <property type="entry name" value="Ank_2"/>
    <property type="match status" value="2"/>
</dbReference>
<dbReference type="SMART" id="SM01011">
    <property type="entry name" value="AMP_N"/>
    <property type="match status" value="1"/>
</dbReference>
<keyword evidence="9" id="KW-0482">Metalloprotease</keyword>
<dbReference type="CDD" id="cd20558">
    <property type="entry name" value="CYCLIN_ScPCL7-like"/>
    <property type="match status" value="1"/>
</dbReference>
<dbReference type="GO" id="GO:0006508">
    <property type="term" value="P:proteolysis"/>
    <property type="evidence" value="ECO:0007669"/>
    <property type="project" value="TreeGrafter"/>
</dbReference>
<dbReference type="SMART" id="SM00248">
    <property type="entry name" value="ANK"/>
    <property type="match status" value="6"/>
</dbReference>
<proteinExistence type="inferred from homology"/>
<feature type="repeat" description="ANK" evidence="12">
    <location>
        <begin position="1476"/>
        <end position="1508"/>
    </location>
</feature>
<dbReference type="Gene3D" id="1.10.472.10">
    <property type="entry name" value="Cyclin-like"/>
    <property type="match status" value="1"/>
</dbReference>
<dbReference type="OrthoDB" id="10261878at2759"/>
<evidence type="ECO:0000256" key="10">
    <source>
        <dbReference type="ARBA" id="ARBA00023211"/>
    </source>
</evidence>
<sequence>MSPFAGSDSRMSDTEITPYIHDSADSFTYTLPPRPNPSADAGLTIDVDSDDPNASPPSPNSLDVFTIGPITALKLLCAGVEVLVRITGDVPPTPPTSSTPPNMRGMQAEKENIIRSNSYKNLAELQRPRTPSDSSGGSDIDGVSFKKTSNRLPVFVAPEPYIVIGDNAEPLNIQHSAITRKFYSKHPPPISLEDYLMRIQKFCPMSTAVYLATSYYIHKLAVDERAIPVTRRNCHRLLLAGLRVAMKALEDLSYPHSRFAKVGGTTCEKTKQGAYGFGGKKFEMLKSRNTNSCASILYATTRTTFSRFHDPAVLCGDKHKRIPPSLNTEWHSQDNHATKDLRQTIINSRAEIAVAEISHVSSRKVVNKKMASTEAVLSGKYPAKAHARRVVEYIRSKNPDVNGVLYLEGQKTRLIEDNDENVPFRQRRYFYYLTGCALPDSYFTYDIATDTSTLFIPPIEPESVIWSGLPLSEDEALSLYDIDAVKTTNEVASALAHPHTASSVWAIADQVSDHITFLEFNSKDFVLLKEAIEECRVVKDDYEVALIRKANAISTIAHTEVLKKVKTAKNERELEAAFIERCIANGAREQAYHSIVASGTAAATLHYVNNHEPLAGKLNLLLDAGGEFNCYAADITRTFPINGKFSPESKAIYDIVLQMQHVCINMLKAGALWDTIHLTAHEIAIEGLLKLGILQGDKEDILKIRTSVAFFPHGLGHYLGMDTHDTGGHPNYADKDPMFRYLRVRGKVPAGSVITVEPGIYFCRFIIEPYLRDPVHAAYINFDVLNRYWEVGGVRIEDNILVTETGYDNLTTAIKDVAEMEKIINSSFTIANASDLISLSYQPPLTNASQSYRNKFALDSPKGVQKMAVYTYQPIDPEQPSVRLLRLFKGDFLDDISCELFNAWINESDGGIPYSALSYTWGTPTKEKMIMVNGSTMQVTSNLFSALQHLRFGNEDRLLWIDAICIDQDNNQEKNHQVRYMGDIYREAERVVIWLGPSTEQTDLVMDSIKRLEANYVKEKRDWRGSAQLLLHPQSGIGFQNEKLREGMELMLSRPWFKRVWILQEVANARTATVLCGKKSVSTRIFAQLPALIGLQPEPHCQAVLDIMPGFSRTESWWGGSRNLHTLLIKFRESEATDKRDMIYALRGISSDMQESSTLTPNYKKSLQEVIEDTIFFLLTPEIREASLYKSQKWTMSEFLQKSESLVDIFLESAIENGEQGILKLLFVTDKVGVDRRLKNLYPGWTPLQWAALNGYNSLVQLILDKGAELESNDAARQTQLPGFMKREHKDVPPTIKLLLGINKGPLKIQSSEMANFEAPIIWAFENRHDALFNLLLEEPAEIESKGKWDNNALLWGVKKAVNVGGSKYEGIVKRLLGKGAKLEPKDINGQTPLSYAAEGGQEAITKLLIDMGADIEATHNLGGTPLSLVKQLLDSGADVGPKDDNGQTPLLWARNDAIAKLLLENGAELESKDPLGRTALSYAAGSGQKTIVKLLLDSGADVESKDNNGCTALSYASDDGTVKLLLENGARL</sequence>
<dbReference type="SUPFAM" id="SSF55920">
    <property type="entry name" value="Creatinase/aminopeptidase"/>
    <property type="match status" value="1"/>
</dbReference>
<dbReference type="InterPro" id="IPR013922">
    <property type="entry name" value="Cyclin_PHO80-like"/>
</dbReference>
<evidence type="ECO:0000256" key="6">
    <source>
        <dbReference type="ARBA" id="ARBA00022438"/>
    </source>
</evidence>
<comment type="similarity">
    <text evidence="4">Belongs to the peptidase M24B family.</text>
</comment>
<comment type="catalytic activity">
    <reaction evidence="1">
        <text>Release of any N-terminal amino acid, including proline, that is linked to proline, even from a dipeptide or tripeptide.</text>
        <dbReference type="EC" id="3.4.11.9"/>
    </reaction>
</comment>
<comment type="cofactor">
    <cofactor evidence="2">
        <name>Mn(2+)</name>
        <dbReference type="ChEBI" id="CHEBI:29035"/>
    </cofactor>
</comment>
<dbReference type="Pfam" id="PF00023">
    <property type="entry name" value="Ank"/>
    <property type="match status" value="1"/>
</dbReference>
<comment type="caution">
    <text evidence="15">The sequence shown here is derived from an EMBL/GenBank/DDBJ whole genome shotgun (WGS) entry which is preliminary data.</text>
</comment>
<name>A0A8H4RDP7_9HELO</name>
<feature type="region of interest" description="Disordered" evidence="13">
    <location>
        <begin position="124"/>
        <end position="144"/>
    </location>
</feature>
<dbReference type="InterPro" id="IPR002110">
    <property type="entry name" value="Ankyrin_rpt"/>
</dbReference>
<feature type="domain" description="Aminopeptidase P N-terminal" evidence="14">
    <location>
        <begin position="381"/>
        <end position="506"/>
    </location>
</feature>
<dbReference type="EMBL" id="JAAMPI010001097">
    <property type="protein sequence ID" value="KAF4626721.1"/>
    <property type="molecule type" value="Genomic_DNA"/>
</dbReference>
<keyword evidence="7" id="KW-0479">Metal-binding</keyword>
<dbReference type="InterPro" id="IPR029149">
    <property type="entry name" value="Creatin/AminoP/Spt16_N"/>
</dbReference>
<reference evidence="15 16" key="1">
    <citation type="submission" date="2020-03" db="EMBL/GenBank/DDBJ databases">
        <title>Draft Genome Sequence of Cudoniella acicularis.</title>
        <authorList>
            <person name="Buettner E."/>
            <person name="Kellner H."/>
        </authorList>
    </citation>
    <scope>NUCLEOTIDE SEQUENCE [LARGE SCALE GENOMIC DNA]</scope>
    <source>
        <strain evidence="15 16">DSM 108380</strain>
    </source>
</reference>
<feature type="repeat" description="ANK" evidence="12">
    <location>
        <begin position="1243"/>
        <end position="1275"/>
    </location>
</feature>
<dbReference type="Pfam" id="PF05195">
    <property type="entry name" value="AMP_N"/>
    <property type="match status" value="1"/>
</dbReference>
<dbReference type="Pfam" id="PF00557">
    <property type="entry name" value="Peptidase_M24"/>
    <property type="match status" value="1"/>
</dbReference>
<dbReference type="GO" id="GO:0019901">
    <property type="term" value="F:protein kinase binding"/>
    <property type="evidence" value="ECO:0007669"/>
    <property type="project" value="InterPro"/>
</dbReference>
<evidence type="ECO:0000256" key="8">
    <source>
        <dbReference type="ARBA" id="ARBA00022801"/>
    </source>
</evidence>
<keyword evidence="8" id="KW-0378">Hydrolase</keyword>
<dbReference type="FunFam" id="3.90.230.10:FF:000002">
    <property type="entry name" value="Xaa-Pro aminopeptidase 3"/>
    <property type="match status" value="1"/>
</dbReference>
<evidence type="ECO:0000256" key="9">
    <source>
        <dbReference type="ARBA" id="ARBA00023049"/>
    </source>
</evidence>
<evidence type="ECO:0000256" key="4">
    <source>
        <dbReference type="ARBA" id="ARBA00008766"/>
    </source>
</evidence>
<evidence type="ECO:0000256" key="12">
    <source>
        <dbReference type="PROSITE-ProRule" id="PRU00023"/>
    </source>
</evidence>
<dbReference type="InterPro" id="IPR010730">
    <property type="entry name" value="HET"/>
</dbReference>
<dbReference type="PROSITE" id="PS50088">
    <property type="entry name" value="ANK_REPEAT"/>
    <property type="match status" value="3"/>
</dbReference>
<dbReference type="Gene3D" id="1.25.40.20">
    <property type="entry name" value="Ankyrin repeat-containing domain"/>
    <property type="match status" value="1"/>
</dbReference>
<dbReference type="PROSITE" id="PS50297">
    <property type="entry name" value="ANK_REP_REGION"/>
    <property type="match status" value="3"/>
</dbReference>